<dbReference type="InterPro" id="IPR039995">
    <property type="entry name" value="PEX39"/>
</dbReference>
<evidence type="ECO:0000256" key="1">
    <source>
        <dbReference type="SAM" id="MobiDB-lite"/>
    </source>
</evidence>
<dbReference type="Ensembl" id="ENSPMRT00000036833.1">
    <property type="protein sequence ID" value="ENSPMRP00000034726.1"/>
    <property type="gene ID" value="ENSPMRG00000022497.1"/>
</dbReference>
<name>A0A670KD07_PODMU</name>
<dbReference type="GeneTree" id="ENSGT01020000231049"/>
<protein>
    <recommendedName>
        <fullName evidence="2">Peroxisomal membrane protein PEX14-like KPWE domain-containing protein</fullName>
    </recommendedName>
</protein>
<feature type="domain" description="Peroxisomal membrane protein PEX14-like KPWE" evidence="2">
    <location>
        <begin position="31"/>
        <end position="75"/>
    </location>
</feature>
<evidence type="ECO:0000259" key="2">
    <source>
        <dbReference type="Pfam" id="PF17733"/>
    </source>
</evidence>
<reference evidence="3" key="3">
    <citation type="submission" date="2025-09" db="UniProtKB">
        <authorList>
            <consortium name="Ensembl"/>
        </authorList>
    </citation>
    <scope>IDENTIFICATION</scope>
</reference>
<dbReference type="InterPro" id="IPR040554">
    <property type="entry name" value="KPWE_PEX14_dom"/>
</dbReference>
<organism evidence="3 4">
    <name type="scientific">Podarcis muralis</name>
    <name type="common">Wall lizard</name>
    <name type="synonym">Lacerta muralis</name>
    <dbReference type="NCBI Taxonomy" id="64176"/>
    <lineage>
        <taxon>Eukaryota</taxon>
        <taxon>Metazoa</taxon>
        <taxon>Chordata</taxon>
        <taxon>Craniata</taxon>
        <taxon>Vertebrata</taxon>
        <taxon>Euteleostomi</taxon>
        <taxon>Lepidosauria</taxon>
        <taxon>Squamata</taxon>
        <taxon>Bifurcata</taxon>
        <taxon>Unidentata</taxon>
        <taxon>Episquamata</taxon>
        <taxon>Laterata</taxon>
        <taxon>Lacertibaenia</taxon>
        <taxon>Lacertidae</taxon>
        <taxon>Podarcis</taxon>
    </lineage>
</organism>
<feature type="compositionally biased region" description="Polar residues" evidence="1">
    <location>
        <begin position="53"/>
        <end position="66"/>
    </location>
</feature>
<reference evidence="3" key="2">
    <citation type="submission" date="2025-08" db="UniProtKB">
        <authorList>
            <consortium name="Ensembl"/>
        </authorList>
    </citation>
    <scope>IDENTIFICATION</scope>
</reference>
<evidence type="ECO:0000313" key="3">
    <source>
        <dbReference type="Ensembl" id="ENSPMRP00000034726.1"/>
    </source>
</evidence>
<dbReference type="AlphaFoldDB" id="A0A670KD07"/>
<accession>A0A670KD07</accession>
<dbReference type="PANTHER" id="PTHR40657">
    <property type="entry name" value="HYPOTHETICAL PROTEIN LOC681367"/>
    <property type="match status" value="1"/>
</dbReference>
<keyword evidence="4" id="KW-1185">Reference proteome</keyword>
<reference evidence="3 4" key="1">
    <citation type="journal article" date="2019" name="Proc. Natl. Acad. Sci. U.S.A.">
        <title>Regulatory changes in pterin and carotenoid genes underlie balanced color polymorphisms in the wall lizard.</title>
        <authorList>
            <person name="Andrade P."/>
            <person name="Pinho C."/>
            <person name="Perez I de Lanuza G."/>
            <person name="Afonso S."/>
            <person name="Brejcha J."/>
            <person name="Rubin C.J."/>
            <person name="Wallerman O."/>
            <person name="Pereira P."/>
            <person name="Sabatino S.J."/>
            <person name="Bellati A."/>
            <person name="Pellitteri-Rosa D."/>
            <person name="Bosakova Z."/>
            <person name="Bunikis I."/>
            <person name="Carretero M.A."/>
            <person name="Feiner N."/>
            <person name="Marsik P."/>
            <person name="Pauperio F."/>
            <person name="Salvi D."/>
            <person name="Soler L."/>
            <person name="While G.M."/>
            <person name="Uller T."/>
            <person name="Font E."/>
            <person name="Andersson L."/>
            <person name="Carneiro M."/>
        </authorList>
    </citation>
    <scope>NUCLEOTIDE SEQUENCE</scope>
</reference>
<dbReference type="Proteomes" id="UP000472272">
    <property type="component" value="Chromosome 3"/>
</dbReference>
<sequence length="149" mass="16929">MVSPLPGFLQLRGTERLKSPFADQPQSPDTSVSFSEIFRLVQAGQDIPGLQKLNITPTNGSPTPSQMARRPKPWENNEIATCKIPTIRMGAKRQWFWGVYETRVWACKQSCASLPVWLQPPSVMVRGQILSLLLKHVFPQVWDLSLWEK</sequence>
<evidence type="ECO:0000313" key="4">
    <source>
        <dbReference type="Proteomes" id="UP000472272"/>
    </source>
</evidence>
<feature type="region of interest" description="Disordered" evidence="1">
    <location>
        <begin position="50"/>
        <end position="72"/>
    </location>
</feature>
<dbReference type="PANTHER" id="PTHR40657:SF1">
    <property type="entry name" value="RIKEN CDNA 2310039H08 GENE"/>
    <property type="match status" value="1"/>
</dbReference>
<proteinExistence type="predicted"/>
<dbReference type="Pfam" id="PF17733">
    <property type="entry name" value="KPWE_dom"/>
    <property type="match status" value="1"/>
</dbReference>